<dbReference type="InterPro" id="IPR001789">
    <property type="entry name" value="Sig_transdc_resp-reg_receiver"/>
</dbReference>
<feature type="modified residue" description="4-aspartylphosphate" evidence="4">
    <location>
        <position position="57"/>
    </location>
</feature>
<keyword evidence="3 5" id="KW-0238">DNA-binding</keyword>
<dbReference type="EMBL" id="QICL01000006">
    <property type="protein sequence ID" value="PXV65921.1"/>
    <property type="molecule type" value="Genomic_DNA"/>
</dbReference>
<keyword evidence="9" id="KW-1185">Reference proteome</keyword>
<dbReference type="GO" id="GO:0032993">
    <property type="term" value="C:protein-DNA complex"/>
    <property type="evidence" value="ECO:0007669"/>
    <property type="project" value="TreeGrafter"/>
</dbReference>
<dbReference type="CDD" id="cd00383">
    <property type="entry name" value="trans_reg_C"/>
    <property type="match status" value="1"/>
</dbReference>
<dbReference type="SMART" id="SM00862">
    <property type="entry name" value="Trans_reg_C"/>
    <property type="match status" value="1"/>
</dbReference>
<dbReference type="Pfam" id="PF00072">
    <property type="entry name" value="Response_reg"/>
    <property type="match status" value="1"/>
</dbReference>
<dbReference type="GO" id="GO:0005829">
    <property type="term" value="C:cytosol"/>
    <property type="evidence" value="ECO:0007669"/>
    <property type="project" value="TreeGrafter"/>
</dbReference>
<sequence length="230" mass="26512">MSIETKIRVLLVEDEPALSMIIKDTLEKRDFCVDCAPNGEQGLQVFFKLKPDIVVADIMMPKMDGFSMTQLIRQSDKHTPILFLSAKSKTEDVVQGFETGGNDYLKKPFGMEELIIRIKSLLNRVQSEEPKQTIYRIGEYTFDSLQQKLTYRTHSETLSHREAGILERLCINQNNILENKSVLLDLWGDDSFFNTRSLHVFIVKIRKKLSHDSNVEIINIRGIGYKMILK</sequence>
<dbReference type="SUPFAM" id="SSF52172">
    <property type="entry name" value="CheY-like"/>
    <property type="match status" value="1"/>
</dbReference>
<reference evidence="8 9" key="1">
    <citation type="submission" date="2018-03" db="EMBL/GenBank/DDBJ databases">
        <title>Genomic Encyclopedia of Archaeal and Bacterial Type Strains, Phase II (KMG-II): from individual species to whole genera.</title>
        <authorList>
            <person name="Goeker M."/>
        </authorList>
    </citation>
    <scope>NUCLEOTIDE SEQUENCE [LARGE SCALE GENOMIC DNA]</scope>
    <source>
        <strain evidence="8 9">DSM 100214</strain>
    </source>
</reference>
<dbReference type="CDD" id="cd17574">
    <property type="entry name" value="REC_OmpR"/>
    <property type="match status" value="1"/>
</dbReference>
<evidence type="ECO:0000256" key="5">
    <source>
        <dbReference type="PROSITE-ProRule" id="PRU01091"/>
    </source>
</evidence>
<feature type="DNA-binding region" description="OmpR/PhoB-type" evidence="5">
    <location>
        <begin position="132"/>
        <end position="229"/>
    </location>
</feature>
<dbReference type="PANTHER" id="PTHR48111:SF40">
    <property type="entry name" value="PHOSPHATE REGULON TRANSCRIPTIONAL REGULATORY PROTEIN PHOB"/>
    <property type="match status" value="1"/>
</dbReference>
<dbReference type="SMART" id="SM00448">
    <property type="entry name" value="REC"/>
    <property type="match status" value="1"/>
</dbReference>
<dbReference type="GO" id="GO:0006355">
    <property type="term" value="P:regulation of DNA-templated transcription"/>
    <property type="evidence" value="ECO:0007669"/>
    <property type="project" value="InterPro"/>
</dbReference>
<evidence type="ECO:0000259" key="7">
    <source>
        <dbReference type="PROSITE" id="PS51755"/>
    </source>
</evidence>
<proteinExistence type="predicted"/>
<dbReference type="InterPro" id="IPR039420">
    <property type="entry name" value="WalR-like"/>
</dbReference>
<name>A0A2V3PR04_9BACT</name>
<dbReference type="InterPro" id="IPR016032">
    <property type="entry name" value="Sig_transdc_resp-reg_C-effctor"/>
</dbReference>
<dbReference type="AlphaFoldDB" id="A0A2V3PR04"/>
<keyword evidence="1 4" id="KW-0597">Phosphoprotein</keyword>
<dbReference type="GO" id="GO:0000156">
    <property type="term" value="F:phosphorelay response regulator activity"/>
    <property type="evidence" value="ECO:0007669"/>
    <property type="project" value="TreeGrafter"/>
</dbReference>
<evidence type="ECO:0000259" key="6">
    <source>
        <dbReference type="PROSITE" id="PS50110"/>
    </source>
</evidence>
<evidence type="ECO:0000256" key="3">
    <source>
        <dbReference type="ARBA" id="ARBA00023125"/>
    </source>
</evidence>
<feature type="domain" description="OmpR/PhoB-type" evidence="7">
    <location>
        <begin position="132"/>
        <end position="229"/>
    </location>
</feature>
<dbReference type="GO" id="GO:0000976">
    <property type="term" value="F:transcription cis-regulatory region binding"/>
    <property type="evidence" value="ECO:0007669"/>
    <property type="project" value="TreeGrafter"/>
</dbReference>
<protein>
    <submittedName>
        <fullName evidence="8">DNA-binding response OmpR family regulator</fullName>
    </submittedName>
</protein>
<evidence type="ECO:0000256" key="4">
    <source>
        <dbReference type="PROSITE-ProRule" id="PRU00169"/>
    </source>
</evidence>
<comment type="caution">
    <text evidence="8">The sequence shown here is derived from an EMBL/GenBank/DDBJ whole genome shotgun (WGS) entry which is preliminary data.</text>
</comment>
<keyword evidence="2" id="KW-0902">Two-component regulatory system</keyword>
<dbReference type="Pfam" id="PF00486">
    <property type="entry name" value="Trans_reg_C"/>
    <property type="match status" value="1"/>
</dbReference>
<accession>A0A2V3PR04</accession>
<evidence type="ECO:0000313" key="9">
    <source>
        <dbReference type="Proteomes" id="UP000247973"/>
    </source>
</evidence>
<feature type="domain" description="Response regulatory" evidence="6">
    <location>
        <begin position="8"/>
        <end position="122"/>
    </location>
</feature>
<dbReference type="Gene3D" id="1.10.10.10">
    <property type="entry name" value="Winged helix-like DNA-binding domain superfamily/Winged helix DNA-binding domain"/>
    <property type="match status" value="1"/>
</dbReference>
<evidence type="ECO:0000313" key="8">
    <source>
        <dbReference type="EMBL" id="PXV65921.1"/>
    </source>
</evidence>
<dbReference type="Gene3D" id="3.40.50.2300">
    <property type="match status" value="1"/>
</dbReference>
<dbReference type="InterPro" id="IPR011006">
    <property type="entry name" value="CheY-like_superfamily"/>
</dbReference>
<gene>
    <name evidence="8" type="ORF">CLV62_10694</name>
</gene>
<dbReference type="Proteomes" id="UP000247973">
    <property type="component" value="Unassembled WGS sequence"/>
</dbReference>
<organism evidence="8 9">
    <name type="scientific">Dysgonomonas alginatilytica</name>
    <dbReference type="NCBI Taxonomy" id="1605892"/>
    <lineage>
        <taxon>Bacteria</taxon>
        <taxon>Pseudomonadati</taxon>
        <taxon>Bacteroidota</taxon>
        <taxon>Bacteroidia</taxon>
        <taxon>Bacteroidales</taxon>
        <taxon>Dysgonomonadaceae</taxon>
        <taxon>Dysgonomonas</taxon>
    </lineage>
</organism>
<evidence type="ECO:0000256" key="2">
    <source>
        <dbReference type="ARBA" id="ARBA00023012"/>
    </source>
</evidence>
<dbReference type="OrthoDB" id="9790442at2"/>
<dbReference type="SUPFAM" id="SSF46894">
    <property type="entry name" value="C-terminal effector domain of the bipartite response regulators"/>
    <property type="match status" value="1"/>
</dbReference>
<evidence type="ECO:0000256" key="1">
    <source>
        <dbReference type="ARBA" id="ARBA00022553"/>
    </source>
</evidence>
<dbReference type="PROSITE" id="PS51755">
    <property type="entry name" value="OMPR_PHOB"/>
    <property type="match status" value="1"/>
</dbReference>
<dbReference type="InterPro" id="IPR001867">
    <property type="entry name" value="OmpR/PhoB-type_DNA-bd"/>
</dbReference>
<dbReference type="PROSITE" id="PS50110">
    <property type="entry name" value="RESPONSE_REGULATORY"/>
    <property type="match status" value="1"/>
</dbReference>
<dbReference type="PANTHER" id="PTHR48111">
    <property type="entry name" value="REGULATOR OF RPOS"/>
    <property type="match status" value="1"/>
</dbReference>
<dbReference type="InterPro" id="IPR036388">
    <property type="entry name" value="WH-like_DNA-bd_sf"/>
</dbReference>
<dbReference type="RefSeq" id="WP_110310141.1">
    <property type="nucleotide sequence ID" value="NZ_QICL01000006.1"/>
</dbReference>